<evidence type="ECO:0000256" key="1">
    <source>
        <dbReference type="SAM" id="MobiDB-lite"/>
    </source>
</evidence>
<evidence type="ECO:0008006" key="4">
    <source>
        <dbReference type="Google" id="ProtNLM"/>
    </source>
</evidence>
<evidence type="ECO:0000313" key="2">
    <source>
        <dbReference type="EMBL" id="MBA9078372.1"/>
    </source>
</evidence>
<feature type="region of interest" description="Disordered" evidence="1">
    <location>
        <begin position="1"/>
        <end position="35"/>
    </location>
</feature>
<gene>
    <name evidence="2" type="ORF">FHS90_003098</name>
</gene>
<dbReference type="RefSeq" id="WP_066836810.1">
    <property type="nucleotide sequence ID" value="NZ_JACJIQ010000012.1"/>
</dbReference>
<proteinExistence type="predicted"/>
<keyword evidence="3" id="KW-1185">Reference proteome</keyword>
<reference evidence="2 3" key="1">
    <citation type="submission" date="2020-08" db="EMBL/GenBank/DDBJ databases">
        <title>Genomic Encyclopedia of Type Strains, Phase IV (KMG-IV): sequencing the most valuable type-strain genomes for metagenomic binning, comparative biology and taxonomic classification.</title>
        <authorList>
            <person name="Goeker M."/>
        </authorList>
    </citation>
    <scope>NUCLEOTIDE SEQUENCE [LARGE SCALE GENOMIC DNA]</scope>
    <source>
        <strain evidence="2 3">DSM 29854</strain>
    </source>
</reference>
<name>A0A839GHL5_9BACT</name>
<sequence length="88" mass="9869">MSASAKTTTDHSTIKKWAEARDGKPATVKGTGHGDEAGLLRINFPGGAEDSLEDISWDEFFQKFEEKKLAFLYQDEKDSTFNKLVNRD</sequence>
<dbReference type="AlphaFoldDB" id="A0A839GHL5"/>
<comment type="caution">
    <text evidence="2">The sequence shown here is derived from an EMBL/GenBank/DDBJ whole genome shotgun (WGS) entry which is preliminary data.</text>
</comment>
<feature type="compositionally biased region" description="Basic and acidic residues" evidence="1">
    <location>
        <begin position="8"/>
        <end position="24"/>
    </location>
</feature>
<organism evidence="2 3">
    <name type="scientific">Rufibacter quisquiliarum</name>
    <dbReference type="NCBI Taxonomy" id="1549639"/>
    <lineage>
        <taxon>Bacteria</taxon>
        <taxon>Pseudomonadati</taxon>
        <taxon>Bacteroidota</taxon>
        <taxon>Cytophagia</taxon>
        <taxon>Cytophagales</taxon>
        <taxon>Hymenobacteraceae</taxon>
        <taxon>Rufibacter</taxon>
    </lineage>
</organism>
<dbReference type="Proteomes" id="UP000563094">
    <property type="component" value="Unassembled WGS sequence"/>
</dbReference>
<accession>A0A839GHL5</accession>
<protein>
    <recommendedName>
        <fullName evidence="4">1,4-alpha-glucan branching enzyme</fullName>
    </recommendedName>
</protein>
<evidence type="ECO:0000313" key="3">
    <source>
        <dbReference type="Proteomes" id="UP000563094"/>
    </source>
</evidence>
<dbReference type="EMBL" id="JACJIQ010000012">
    <property type="protein sequence ID" value="MBA9078372.1"/>
    <property type="molecule type" value="Genomic_DNA"/>
</dbReference>